<dbReference type="PANTHER" id="PTHR11042">
    <property type="entry name" value="EUKARYOTIC TRANSLATION INITIATION FACTOR 2-ALPHA KINASE EIF2-ALPHA KINASE -RELATED"/>
    <property type="match status" value="1"/>
</dbReference>
<sequence>MDDLRNMNELREYAKRCDLICGPCVAEGRFTAVYEATKNKTNDEMIYALKKIRVILILNLTHILNELVILNKLNHENITPFIDGGIHCEHHNENYDVYNDDDDNIQNESVTSTPLYVWIQMPFYKTTLFYAIKNGETHNIEFRIKVVKQLLEAMKYLKFKNKIDHRDVKPENIFLDENNTVKLGDFGISKENFEDSWKYSTECKGTNYYMAPEVLELAFQLKKIPIAWLEKADVYSIGKTWLEMSLQYRVGETTYSCILIAFQEGKISCKIGYLLSDSEKYILALMLRRDREERETLGFVYDHVVIEDFRGCQENFKLLKKVSRRICMVEIFATLGVQVVVVTLMIT</sequence>
<dbReference type="SUPFAM" id="SSF56112">
    <property type="entry name" value="Protein kinase-like (PK-like)"/>
    <property type="match status" value="1"/>
</dbReference>
<dbReference type="Gene3D" id="1.10.510.10">
    <property type="entry name" value="Transferase(Phosphotransferase) domain 1"/>
    <property type="match status" value="1"/>
</dbReference>
<evidence type="ECO:0000256" key="4">
    <source>
        <dbReference type="ARBA" id="ARBA00022840"/>
    </source>
</evidence>
<dbReference type="PROSITE" id="PS00108">
    <property type="entry name" value="PROTEIN_KINASE_ST"/>
    <property type="match status" value="1"/>
</dbReference>
<evidence type="ECO:0000313" key="7">
    <source>
        <dbReference type="EMBL" id="RWS21045.1"/>
    </source>
</evidence>
<dbReference type="InterPro" id="IPR000719">
    <property type="entry name" value="Prot_kinase_dom"/>
</dbReference>
<name>A0A443S0J1_9ACAR</name>
<dbReference type="PROSITE" id="PS50011">
    <property type="entry name" value="PROTEIN_KINASE_DOM"/>
    <property type="match status" value="1"/>
</dbReference>
<dbReference type="EMBL" id="NCKV01013947">
    <property type="protein sequence ID" value="RWS21045.1"/>
    <property type="molecule type" value="Genomic_DNA"/>
</dbReference>
<proteinExistence type="inferred from homology"/>
<dbReference type="Pfam" id="PF00069">
    <property type="entry name" value="Pkinase"/>
    <property type="match status" value="1"/>
</dbReference>
<dbReference type="STRING" id="299467.A0A443S0J1"/>
<evidence type="ECO:0000256" key="5">
    <source>
        <dbReference type="ARBA" id="ARBA00037982"/>
    </source>
</evidence>
<keyword evidence="4" id="KW-0067">ATP-binding</keyword>
<reference evidence="7 8" key="1">
    <citation type="journal article" date="2018" name="Gigascience">
        <title>Genomes of trombidid mites reveal novel predicted allergens and laterally-transferred genes associated with secondary metabolism.</title>
        <authorList>
            <person name="Dong X."/>
            <person name="Chaisiri K."/>
            <person name="Xia D."/>
            <person name="Armstrong S.D."/>
            <person name="Fang Y."/>
            <person name="Donnelly M.J."/>
            <person name="Kadowaki T."/>
            <person name="McGarry J.W."/>
            <person name="Darby A.C."/>
            <person name="Makepeace B.L."/>
        </authorList>
    </citation>
    <scope>NUCLEOTIDE SEQUENCE [LARGE SCALE GENOMIC DNA]</scope>
    <source>
        <strain evidence="7">UoL-UT</strain>
    </source>
</reference>
<comment type="similarity">
    <text evidence="5">Belongs to the protein kinase superfamily. Ser/Thr protein kinase family. GCN2 subfamily.</text>
</comment>
<dbReference type="InterPro" id="IPR008271">
    <property type="entry name" value="Ser/Thr_kinase_AS"/>
</dbReference>
<dbReference type="PANTHER" id="PTHR11042:SF136">
    <property type="entry name" value="EIF-2-ALPHA KINASE GCN2"/>
    <property type="match status" value="1"/>
</dbReference>
<dbReference type="OrthoDB" id="1405469at2759"/>
<dbReference type="SMART" id="SM00220">
    <property type="entry name" value="S_TKc"/>
    <property type="match status" value="1"/>
</dbReference>
<organism evidence="7 8">
    <name type="scientific">Leptotrombidium deliense</name>
    <dbReference type="NCBI Taxonomy" id="299467"/>
    <lineage>
        <taxon>Eukaryota</taxon>
        <taxon>Metazoa</taxon>
        <taxon>Ecdysozoa</taxon>
        <taxon>Arthropoda</taxon>
        <taxon>Chelicerata</taxon>
        <taxon>Arachnida</taxon>
        <taxon>Acari</taxon>
        <taxon>Acariformes</taxon>
        <taxon>Trombidiformes</taxon>
        <taxon>Prostigmata</taxon>
        <taxon>Anystina</taxon>
        <taxon>Parasitengona</taxon>
        <taxon>Trombiculoidea</taxon>
        <taxon>Trombiculidae</taxon>
        <taxon>Leptotrombidium</taxon>
    </lineage>
</organism>
<evidence type="ECO:0000256" key="1">
    <source>
        <dbReference type="ARBA" id="ARBA00022679"/>
    </source>
</evidence>
<dbReference type="VEuPathDB" id="VectorBase:LDEU010995"/>
<accession>A0A443S0J1</accession>
<dbReference type="GO" id="GO:0005634">
    <property type="term" value="C:nucleus"/>
    <property type="evidence" value="ECO:0007669"/>
    <property type="project" value="TreeGrafter"/>
</dbReference>
<keyword evidence="8" id="KW-1185">Reference proteome</keyword>
<keyword evidence="1" id="KW-0808">Transferase</keyword>
<dbReference type="InterPro" id="IPR050339">
    <property type="entry name" value="CC_SR_Kinase"/>
</dbReference>
<dbReference type="GO" id="GO:0005829">
    <property type="term" value="C:cytosol"/>
    <property type="evidence" value="ECO:0007669"/>
    <property type="project" value="TreeGrafter"/>
</dbReference>
<comment type="caution">
    <text evidence="7">The sequence shown here is derived from an EMBL/GenBank/DDBJ whole genome shotgun (WGS) entry which is preliminary data.</text>
</comment>
<feature type="domain" description="Protein kinase" evidence="6">
    <location>
        <begin position="19"/>
        <end position="306"/>
    </location>
</feature>
<dbReference type="GO" id="GO:0005524">
    <property type="term" value="F:ATP binding"/>
    <property type="evidence" value="ECO:0007669"/>
    <property type="project" value="UniProtKB-KW"/>
</dbReference>
<dbReference type="InterPro" id="IPR011009">
    <property type="entry name" value="Kinase-like_dom_sf"/>
</dbReference>
<evidence type="ECO:0000313" key="8">
    <source>
        <dbReference type="Proteomes" id="UP000288716"/>
    </source>
</evidence>
<feature type="non-terminal residue" evidence="7">
    <location>
        <position position="347"/>
    </location>
</feature>
<evidence type="ECO:0000259" key="6">
    <source>
        <dbReference type="PROSITE" id="PS50011"/>
    </source>
</evidence>
<keyword evidence="3 7" id="KW-0418">Kinase</keyword>
<protein>
    <submittedName>
        <fullName evidence="7">Wall-associated receptor kinase 5-like protein</fullName>
    </submittedName>
</protein>
<evidence type="ECO:0000256" key="3">
    <source>
        <dbReference type="ARBA" id="ARBA00022777"/>
    </source>
</evidence>
<dbReference type="Proteomes" id="UP000288716">
    <property type="component" value="Unassembled WGS sequence"/>
</dbReference>
<gene>
    <name evidence="7" type="ORF">B4U80_09731</name>
</gene>
<dbReference type="CDD" id="cd00180">
    <property type="entry name" value="PKc"/>
    <property type="match status" value="1"/>
</dbReference>
<evidence type="ECO:0000256" key="2">
    <source>
        <dbReference type="ARBA" id="ARBA00022741"/>
    </source>
</evidence>
<keyword evidence="7" id="KW-0675">Receptor</keyword>
<dbReference type="AlphaFoldDB" id="A0A443S0J1"/>
<keyword evidence="2" id="KW-0547">Nucleotide-binding</keyword>
<dbReference type="GO" id="GO:0004694">
    <property type="term" value="F:eukaryotic translation initiation factor 2alpha kinase activity"/>
    <property type="evidence" value="ECO:0007669"/>
    <property type="project" value="TreeGrafter"/>
</dbReference>